<reference evidence="1" key="1">
    <citation type="journal article" date="2014" name="Front. Microbiol.">
        <title>High frequency of phylogenetically diverse reductive dehalogenase-homologous genes in deep subseafloor sedimentary metagenomes.</title>
        <authorList>
            <person name="Kawai M."/>
            <person name="Futagami T."/>
            <person name="Toyoda A."/>
            <person name="Takaki Y."/>
            <person name="Nishi S."/>
            <person name="Hori S."/>
            <person name="Arai W."/>
            <person name="Tsubouchi T."/>
            <person name="Morono Y."/>
            <person name="Uchiyama I."/>
            <person name="Ito T."/>
            <person name="Fujiyama A."/>
            <person name="Inagaki F."/>
            <person name="Takami H."/>
        </authorList>
    </citation>
    <scope>NUCLEOTIDE SEQUENCE</scope>
    <source>
        <strain evidence="1">Expedition CK06-06</strain>
    </source>
</reference>
<evidence type="ECO:0000313" key="1">
    <source>
        <dbReference type="EMBL" id="GAJ06092.1"/>
    </source>
</evidence>
<sequence>MGMPKALEYLTMFPALAMTLVNRLAGIPTVEEQTSAYWMHANPLLRTPQDVAIRMRLIGLYDDTQYYEKMQYWGYSEDKAIEMLNSSYEYLDPGSRIRLGWREGKSDETIAEELVGKGFYPEDADKLVKVSHFYPSPGDLVRWQAREVFEPEMIRRYGLDAEYEEIEKAPFYGAGMTEEQIKNYWMAHWEHASWTEVQE</sequence>
<gene>
    <name evidence="1" type="ORF">S12H4_43202</name>
</gene>
<dbReference type="EMBL" id="BARW01026496">
    <property type="protein sequence ID" value="GAJ06092.1"/>
    <property type="molecule type" value="Genomic_DNA"/>
</dbReference>
<name>X1UR62_9ZZZZ</name>
<protein>
    <submittedName>
        <fullName evidence="1">Uncharacterized protein</fullName>
    </submittedName>
</protein>
<comment type="caution">
    <text evidence="1">The sequence shown here is derived from an EMBL/GenBank/DDBJ whole genome shotgun (WGS) entry which is preliminary data.</text>
</comment>
<feature type="non-terminal residue" evidence="1">
    <location>
        <position position="199"/>
    </location>
</feature>
<proteinExistence type="predicted"/>
<dbReference type="AlphaFoldDB" id="X1UR62"/>
<organism evidence="1">
    <name type="scientific">marine sediment metagenome</name>
    <dbReference type="NCBI Taxonomy" id="412755"/>
    <lineage>
        <taxon>unclassified sequences</taxon>
        <taxon>metagenomes</taxon>
        <taxon>ecological metagenomes</taxon>
    </lineage>
</organism>
<accession>X1UR62</accession>